<reference evidence="4" key="1">
    <citation type="submission" date="2020-01" db="EMBL/GenBank/DDBJ databases">
        <authorList>
            <consortium name="DOE Joint Genome Institute"/>
            <person name="Haridas S."/>
            <person name="Albert R."/>
            <person name="Binder M."/>
            <person name="Bloem J."/>
            <person name="Labutti K."/>
            <person name="Salamov A."/>
            <person name="Andreopoulos B."/>
            <person name="Baker S.E."/>
            <person name="Barry K."/>
            <person name="Bills G."/>
            <person name="Bluhm B.H."/>
            <person name="Cannon C."/>
            <person name="Castanera R."/>
            <person name="Culley D.E."/>
            <person name="Daum C."/>
            <person name="Ezra D."/>
            <person name="Gonzalez J.B."/>
            <person name="Henrissat B."/>
            <person name="Kuo A."/>
            <person name="Liang C."/>
            <person name="Lipzen A."/>
            <person name="Lutzoni F."/>
            <person name="Magnuson J."/>
            <person name="Mondo S."/>
            <person name="Nolan M."/>
            <person name="Ohm R."/>
            <person name="Pangilinan J."/>
            <person name="Park H.-J."/>
            <person name="Ramirez L."/>
            <person name="Alfaro M."/>
            <person name="Sun H."/>
            <person name="Tritt A."/>
            <person name="Yoshinaga Y."/>
            <person name="Zwiers L.-H."/>
            <person name="Turgeon B.G."/>
            <person name="Goodwin S.B."/>
            <person name="Spatafora J.W."/>
            <person name="Crous P.W."/>
            <person name="Grigoriev I.V."/>
        </authorList>
    </citation>
    <scope>NUCLEOTIDE SEQUENCE</scope>
    <source>
        <strain evidence="4">CBS 342.82</strain>
    </source>
</reference>
<feature type="region of interest" description="Disordered" evidence="1">
    <location>
        <begin position="23"/>
        <end position="189"/>
    </location>
</feature>
<dbReference type="SMART" id="SM01083">
    <property type="entry name" value="Cir_N"/>
    <property type="match status" value="1"/>
</dbReference>
<dbReference type="InterPro" id="IPR039875">
    <property type="entry name" value="LENG1-like"/>
</dbReference>
<dbReference type="Pfam" id="PF10197">
    <property type="entry name" value="Cir_N"/>
    <property type="match status" value="1"/>
</dbReference>
<dbReference type="PANTHER" id="PTHR22093:SF0">
    <property type="entry name" value="LEUKOCYTE RECEPTOR CLUSTER MEMBER 1"/>
    <property type="match status" value="1"/>
</dbReference>
<protein>
    <recommendedName>
        <fullName evidence="2">CBF1-interacting co-repressor CIR N-terminal domain-containing protein</fullName>
    </recommendedName>
</protein>
<organism evidence="4">
    <name type="scientific">Dissoconium aciculare CBS 342.82</name>
    <dbReference type="NCBI Taxonomy" id="1314786"/>
    <lineage>
        <taxon>Eukaryota</taxon>
        <taxon>Fungi</taxon>
        <taxon>Dikarya</taxon>
        <taxon>Ascomycota</taxon>
        <taxon>Pezizomycotina</taxon>
        <taxon>Dothideomycetes</taxon>
        <taxon>Dothideomycetidae</taxon>
        <taxon>Mycosphaerellales</taxon>
        <taxon>Dissoconiaceae</taxon>
        <taxon>Dissoconium</taxon>
    </lineage>
</organism>
<evidence type="ECO:0000313" key="3">
    <source>
        <dbReference type="Proteomes" id="UP000504637"/>
    </source>
</evidence>
<reference evidence="4" key="2">
    <citation type="submission" date="2020-04" db="EMBL/GenBank/DDBJ databases">
        <authorList>
            <consortium name="NCBI Genome Project"/>
        </authorList>
    </citation>
    <scope>NUCLEOTIDE SEQUENCE</scope>
    <source>
        <strain evidence="4">CBS 342.82</strain>
    </source>
</reference>
<feature type="compositionally biased region" description="Basic and acidic residues" evidence="1">
    <location>
        <begin position="101"/>
        <end position="116"/>
    </location>
</feature>
<name>A0A6J3M159_9PEZI</name>
<proteinExistence type="predicted"/>
<dbReference type="GeneID" id="54357993"/>
<dbReference type="Proteomes" id="UP000504637">
    <property type="component" value="Unplaced"/>
</dbReference>
<evidence type="ECO:0000259" key="2">
    <source>
        <dbReference type="SMART" id="SM01083"/>
    </source>
</evidence>
<feature type="compositionally biased region" description="Basic and acidic residues" evidence="1">
    <location>
        <begin position="23"/>
        <end position="59"/>
    </location>
</feature>
<evidence type="ECO:0000313" key="4">
    <source>
        <dbReference type="RefSeq" id="XP_033457693.1"/>
    </source>
</evidence>
<dbReference type="PANTHER" id="PTHR22093">
    <property type="entry name" value="LEUKOCYTE RECEPTOR CLUSTER LRC MEMBER 1"/>
    <property type="match status" value="1"/>
</dbReference>
<feature type="compositionally biased region" description="Basic and acidic residues" evidence="1">
    <location>
        <begin position="145"/>
        <end position="173"/>
    </location>
</feature>
<feature type="compositionally biased region" description="Basic and acidic residues" evidence="1">
    <location>
        <begin position="67"/>
        <end position="88"/>
    </location>
</feature>
<feature type="non-terminal residue" evidence="4">
    <location>
        <position position="256"/>
    </location>
</feature>
<dbReference type="OrthoDB" id="2159131at2759"/>
<dbReference type="InterPro" id="IPR019339">
    <property type="entry name" value="CIR_N_dom"/>
</dbReference>
<dbReference type="RefSeq" id="XP_033457693.1">
    <property type="nucleotide sequence ID" value="XM_033600193.1"/>
</dbReference>
<dbReference type="AlphaFoldDB" id="A0A6J3M159"/>
<keyword evidence="3" id="KW-1185">Reference proteome</keyword>
<feature type="domain" description="CBF1-interacting co-repressor CIR N-terminal" evidence="2">
    <location>
        <begin position="10"/>
        <end position="46"/>
    </location>
</feature>
<gene>
    <name evidence="4" type="ORF">K489DRAFT_291498</name>
</gene>
<accession>A0A6J3M159</accession>
<evidence type="ECO:0000256" key="1">
    <source>
        <dbReference type="SAM" id="MobiDB-lite"/>
    </source>
</evidence>
<sequence>MPLHLLQKKSWHVYNTENVERVRRDEAEAQAREDAADQRTLEEDAERRMKLLRGERVSPLRESAFVEDGHDNTNRPSQRKRDDALTDPKRRRLRGEDDTDRDIRIAREQDLRDSDQAKSYTFLDDKGRDAPLQDPAGHIQLIPAPDDRQRHLSKQHDSRESDKARKRDKDDVQSMRFSDAAGYNRGSHRPWYTARVEENSVVPQSSADATLAAVQARDAFGNADPRRIEREGKRITSNDPLMFMQQAQRVLKQSER</sequence>
<reference evidence="4" key="3">
    <citation type="submission" date="2025-08" db="UniProtKB">
        <authorList>
            <consortium name="RefSeq"/>
        </authorList>
    </citation>
    <scope>IDENTIFICATION</scope>
    <source>
        <strain evidence="4">CBS 342.82</strain>
    </source>
</reference>